<gene>
    <name evidence="3" type="ORF">GCM10010411_21150</name>
</gene>
<comment type="caution">
    <text evidence="3">The sequence shown here is derived from an EMBL/GenBank/DDBJ whole genome shotgun (WGS) entry which is preliminary data.</text>
</comment>
<evidence type="ECO:0000313" key="3">
    <source>
        <dbReference type="EMBL" id="GAA2588044.1"/>
    </source>
</evidence>
<dbReference type="CDD" id="cd01097">
    <property type="entry name" value="Tetrahydromethanopterin_reductase"/>
    <property type="match status" value="1"/>
</dbReference>
<dbReference type="RefSeq" id="WP_344540057.1">
    <property type="nucleotide sequence ID" value="NZ_BAAATD010000002.1"/>
</dbReference>
<name>A0ABN3PIY9_9ACTN</name>
<protein>
    <submittedName>
        <fullName evidence="3">LLM class flavin-dependent oxidoreductase</fullName>
    </submittedName>
</protein>
<evidence type="ECO:0000256" key="1">
    <source>
        <dbReference type="ARBA" id="ARBA00023002"/>
    </source>
</evidence>
<evidence type="ECO:0000313" key="4">
    <source>
        <dbReference type="Proteomes" id="UP001501509"/>
    </source>
</evidence>
<dbReference type="Proteomes" id="UP001501509">
    <property type="component" value="Unassembled WGS sequence"/>
</dbReference>
<evidence type="ECO:0000259" key="2">
    <source>
        <dbReference type="Pfam" id="PF00296"/>
    </source>
</evidence>
<organism evidence="3 4">
    <name type="scientific">Actinomadura fulvescens</name>
    <dbReference type="NCBI Taxonomy" id="46160"/>
    <lineage>
        <taxon>Bacteria</taxon>
        <taxon>Bacillati</taxon>
        <taxon>Actinomycetota</taxon>
        <taxon>Actinomycetes</taxon>
        <taxon>Streptosporangiales</taxon>
        <taxon>Thermomonosporaceae</taxon>
        <taxon>Actinomadura</taxon>
    </lineage>
</organism>
<accession>A0ABN3PIY9</accession>
<dbReference type="Gene3D" id="3.20.20.30">
    <property type="entry name" value="Luciferase-like domain"/>
    <property type="match status" value="1"/>
</dbReference>
<dbReference type="PANTHER" id="PTHR43244">
    <property type="match status" value="1"/>
</dbReference>
<reference evidence="3 4" key="1">
    <citation type="journal article" date="2019" name="Int. J. Syst. Evol. Microbiol.">
        <title>The Global Catalogue of Microorganisms (GCM) 10K type strain sequencing project: providing services to taxonomists for standard genome sequencing and annotation.</title>
        <authorList>
            <consortium name="The Broad Institute Genomics Platform"/>
            <consortium name="The Broad Institute Genome Sequencing Center for Infectious Disease"/>
            <person name="Wu L."/>
            <person name="Ma J."/>
        </authorList>
    </citation>
    <scope>NUCLEOTIDE SEQUENCE [LARGE SCALE GENOMIC DNA]</scope>
    <source>
        <strain evidence="3 4">JCM 6833</strain>
    </source>
</reference>
<keyword evidence="1" id="KW-0560">Oxidoreductase</keyword>
<dbReference type="InterPro" id="IPR050564">
    <property type="entry name" value="F420-G6PD/mer"/>
</dbReference>
<dbReference type="SUPFAM" id="SSF51679">
    <property type="entry name" value="Bacterial luciferase-like"/>
    <property type="match status" value="1"/>
</dbReference>
<keyword evidence="4" id="KW-1185">Reference proteome</keyword>
<dbReference type="Pfam" id="PF00296">
    <property type="entry name" value="Bac_luciferase"/>
    <property type="match status" value="1"/>
</dbReference>
<dbReference type="InterPro" id="IPR011251">
    <property type="entry name" value="Luciferase-like_dom"/>
</dbReference>
<dbReference type="InterPro" id="IPR036661">
    <property type="entry name" value="Luciferase-like_sf"/>
</dbReference>
<dbReference type="EMBL" id="BAAATD010000002">
    <property type="protein sequence ID" value="GAA2588044.1"/>
    <property type="molecule type" value="Genomic_DNA"/>
</dbReference>
<dbReference type="PANTHER" id="PTHR43244:SF1">
    <property type="entry name" value="5,10-METHYLENETETRAHYDROMETHANOPTERIN REDUCTASE"/>
    <property type="match status" value="1"/>
</dbReference>
<sequence length="348" mass="36788">MTTGTGEAPREVWTLTFPPAGRGPEVAAAAERQGWDGVLIADSQNLTGDVYATLTAAAAATGRIMLAPGVTNSVTRDPAVTACGIATVQQFSGGRAVLGIGRGDSAVAYLGKKPAPVAEFEDYLRDVQTYLRGETVDRSGFPSRLEWLPGAELPKVPVEVAATGPKVLAAAARTADRIAVTVGADPARLRWAIETARRAREEAGLDPAGLSFGAYVNAVAHPDRSVAREVVRGSFSTLVRFGGMSDAGSQASTTASERSALTALARDYSVRRHAMRDAEHAAAIDDAFVDRFAVVGPSSYCVERLRELFDVGLDRLIIAGHSRDADPELLAETAERMASEVLPMVRKR</sequence>
<feature type="domain" description="Luciferase-like" evidence="2">
    <location>
        <begin position="19"/>
        <end position="314"/>
    </location>
</feature>
<proteinExistence type="predicted"/>